<dbReference type="RefSeq" id="WP_126685164.1">
    <property type="nucleotide sequence ID" value="NZ_RYYV01000008.1"/>
</dbReference>
<accession>A0A3S0WVL0</accession>
<proteinExistence type="predicted"/>
<name>A0A3S0WVL0_9GAMM</name>
<protein>
    <submittedName>
        <fullName evidence="1">Uncharacterized protein</fullName>
    </submittedName>
</protein>
<organism evidence="1 2">
    <name type="scientific">Dyella choica</name>
    <dbReference type="NCBI Taxonomy" id="1927959"/>
    <lineage>
        <taxon>Bacteria</taxon>
        <taxon>Pseudomonadati</taxon>
        <taxon>Pseudomonadota</taxon>
        <taxon>Gammaproteobacteria</taxon>
        <taxon>Lysobacterales</taxon>
        <taxon>Rhodanobacteraceae</taxon>
        <taxon>Dyella</taxon>
    </lineage>
</organism>
<dbReference type="OrthoDB" id="7066037at2"/>
<comment type="caution">
    <text evidence="1">The sequence shown here is derived from an EMBL/GenBank/DDBJ whole genome shotgun (WGS) entry which is preliminary data.</text>
</comment>
<dbReference type="Proteomes" id="UP000274358">
    <property type="component" value="Unassembled WGS sequence"/>
</dbReference>
<evidence type="ECO:0000313" key="1">
    <source>
        <dbReference type="EMBL" id="RUL74968.1"/>
    </source>
</evidence>
<reference evidence="1 2" key="1">
    <citation type="submission" date="2018-12" db="EMBL/GenBank/DDBJ databases">
        <title>Dyella dinghuensis sp. nov. DHOA06 and Dyella choica sp. nov. 4M-K27, isolated from forest soil.</title>
        <authorList>
            <person name="Qiu L.-H."/>
            <person name="Gao Z.-H."/>
        </authorList>
    </citation>
    <scope>NUCLEOTIDE SEQUENCE [LARGE SCALE GENOMIC DNA]</scope>
    <source>
        <strain evidence="1 2">4M-K27</strain>
    </source>
</reference>
<sequence>MGILKGIEEKLVQYCLDKRPVRVIQRARIEHDMDLEKFVAIANQLARPSAQLRLDGQGDPVAYWHGMSMQGAPVITFLDEGRWREVSLDREQKGRVIEVSEPNRNGIPLFESRHISLPPIDAIFLLGGPEIDAYLMACGWNAMAGYNDNFPDSIPSKYEKLYLAANCPLYPVNGPEAVRGGWNATWPDTEWDDFTHNELVLWTFREAEPWIEVYRSGAGFQVKQRIT</sequence>
<dbReference type="EMBL" id="RYYV01000008">
    <property type="protein sequence ID" value="RUL74968.1"/>
    <property type="molecule type" value="Genomic_DNA"/>
</dbReference>
<dbReference type="AlphaFoldDB" id="A0A3S0WVL0"/>
<gene>
    <name evidence="1" type="ORF">EKH80_12880</name>
</gene>
<keyword evidence="2" id="KW-1185">Reference proteome</keyword>
<evidence type="ECO:0000313" key="2">
    <source>
        <dbReference type="Proteomes" id="UP000274358"/>
    </source>
</evidence>